<reference evidence="1" key="2">
    <citation type="submission" date="2022-01" db="EMBL/GenBank/DDBJ databases">
        <authorList>
            <person name="Yamashiro T."/>
            <person name="Shiraishi A."/>
            <person name="Satake H."/>
            <person name="Nakayama K."/>
        </authorList>
    </citation>
    <scope>NUCLEOTIDE SEQUENCE</scope>
</reference>
<protein>
    <submittedName>
        <fullName evidence="1">Uncharacterized protein</fullName>
    </submittedName>
</protein>
<reference evidence="1" key="1">
    <citation type="journal article" date="2022" name="Int. J. Mol. Sci.">
        <title>Draft Genome of Tanacetum Coccineum: Genomic Comparison of Closely Related Tanacetum-Family Plants.</title>
        <authorList>
            <person name="Yamashiro T."/>
            <person name="Shiraishi A."/>
            <person name="Nakayama K."/>
            <person name="Satake H."/>
        </authorList>
    </citation>
    <scope>NUCLEOTIDE SEQUENCE</scope>
</reference>
<accession>A0ABQ4WS39</accession>
<evidence type="ECO:0000313" key="1">
    <source>
        <dbReference type="EMBL" id="GJS55715.1"/>
    </source>
</evidence>
<dbReference type="Proteomes" id="UP001151760">
    <property type="component" value="Unassembled WGS sequence"/>
</dbReference>
<organism evidence="1 2">
    <name type="scientific">Tanacetum coccineum</name>
    <dbReference type="NCBI Taxonomy" id="301880"/>
    <lineage>
        <taxon>Eukaryota</taxon>
        <taxon>Viridiplantae</taxon>
        <taxon>Streptophyta</taxon>
        <taxon>Embryophyta</taxon>
        <taxon>Tracheophyta</taxon>
        <taxon>Spermatophyta</taxon>
        <taxon>Magnoliopsida</taxon>
        <taxon>eudicotyledons</taxon>
        <taxon>Gunneridae</taxon>
        <taxon>Pentapetalae</taxon>
        <taxon>asterids</taxon>
        <taxon>campanulids</taxon>
        <taxon>Asterales</taxon>
        <taxon>Asteraceae</taxon>
        <taxon>Asteroideae</taxon>
        <taxon>Anthemideae</taxon>
        <taxon>Anthemidinae</taxon>
        <taxon>Tanacetum</taxon>
    </lineage>
</organism>
<dbReference type="EMBL" id="BQNB010008887">
    <property type="protein sequence ID" value="GJS55715.1"/>
    <property type="molecule type" value="Genomic_DNA"/>
</dbReference>
<proteinExistence type="predicted"/>
<evidence type="ECO:0000313" key="2">
    <source>
        <dbReference type="Proteomes" id="UP001151760"/>
    </source>
</evidence>
<keyword evidence="2" id="KW-1185">Reference proteome</keyword>
<sequence>MTTSDPCPQGRNVVPPVEKTDLSQQGLEFLFSPLLEEYYNPTHGQAEENNNDQATGMLSFKKSILSILLYTEIFPLELVRGIQPCAVQQGR</sequence>
<comment type="caution">
    <text evidence="1">The sequence shown here is derived from an EMBL/GenBank/DDBJ whole genome shotgun (WGS) entry which is preliminary data.</text>
</comment>
<gene>
    <name evidence="1" type="ORF">Tco_0629077</name>
</gene>
<name>A0ABQ4WS39_9ASTR</name>